<protein>
    <submittedName>
        <fullName evidence="1">Uncharacterized protein</fullName>
    </submittedName>
</protein>
<evidence type="ECO:0000313" key="1">
    <source>
        <dbReference type="EMBL" id="CAB3905882.1"/>
    </source>
</evidence>
<organism evidence="1 2">
    <name type="scientific">Achromobacter ruhlandii</name>
    <dbReference type="NCBI Taxonomy" id="72557"/>
    <lineage>
        <taxon>Bacteria</taxon>
        <taxon>Pseudomonadati</taxon>
        <taxon>Pseudomonadota</taxon>
        <taxon>Betaproteobacteria</taxon>
        <taxon>Burkholderiales</taxon>
        <taxon>Alcaligenaceae</taxon>
        <taxon>Achromobacter</taxon>
    </lineage>
</organism>
<dbReference type="RefSeq" id="WP_100508751.1">
    <property type="nucleotide sequence ID" value="NZ_CADILE010000014.1"/>
</dbReference>
<evidence type="ECO:0000313" key="2">
    <source>
        <dbReference type="Proteomes" id="UP000494122"/>
    </source>
</evidence>
<dbReference type="Proteomes" id="UP000494122">
    <property type="component" value="Unassembled WGS sequence"/>
</dbReference>
<dbReference type="AlphaFoldDB" id="A0A2M9GV21"/>
<proteinExistence type="predicted"/>
<accession>A0A2M9GV21</accession>
<gene>
    <name evidence="1" type="ORF">LMG3328_04539</name>
</gene>
<reference evidence="1 2" key="1">
    <citation type="submission" date="2020-04" db="EMBL/GenBank/DDBJ databases">
        <authorList>
            <person name="De Canck E."/>
        </authorList>
    </citation>
    <scope>NUCLEOTIDE SEQUENCE [LARGE SCALE GENOMIC DNA]</scope>
    <source>
        <strain evidence="1 2">LMG 3328</strain>
    </source>
</reference>
<dbReference type="EMBL" id="CADILE010000014">
    <property type="protein sequence ID" value="CAB3905882.1"/>
    <property type="molecule type" value="Genomic_DNA"/>
</dbReference>
<name>A0A2M9GV21_9BURK</name>
<sequence length="63" mass="7221">MDDYRVTTDVSFIKRVLEVGDRDVNKYLSRGWVLLAVLKKIRDDSYRDEFASFVVGHADPAAT</sequence>